<evidence type="ECO:0008006" key="3">
    <source>
        <dbReference type="Google" id="ProtNLM"/>
    </source>
</evidence>
<comment type="caution">
    <text evidence="1">The sequence shown here is derived from an EMBL/GenBank/DDBJ whole genome shotgun (WGS) entry which is preliminary data.</text>
</comment>
<dbReference type="GO" id="GO:0016491">
    <property type="term" value="F:oxidoreductase activity"/>
    <property type="evidence" value="ECO:0007669"/>
    <property type="project" value="InterPro"/>
</dbReference>
<gene>
    <name evidence="1" type="ORF">GKJPGBOP_03215</name>
</gene>
<organism evidence="1 2">
    <name type="scientific">Streptomyces paromomycinus</name>
    <name type="common">Streptomyces rimosus subsp. paromomycinus</name>
    <dbReference type="NCBI Taxonomy" id="92743"/>
    <lineage>
        <taxon>Bacteria</taxon>
        <taxon>Bacillati</taxon>
        <taxon>Actinomycetota</taxon>
        <taxon>Actinomycetes</taxon>
        <taxon>Kitasatosporales</taxon>
        <taxon>Streptomycetaceae</taxon>
        <taxon>Streptomyces</taxon>
    </lineage>
</organism>
<dbReference type="Proteomes" id="UP000286746">
    <property type="component" value="Unassembled WGS sequence"/>
</dbReference>
<dbReference type="Gene3D" id="3.40.109.10">
    <property type="entry name" value="NADH Oxidase"/>
    <property type="match status" value="1"/>
</dbReference>
<evidence type="ECO:0000313" key="1">
    <source>
        <dbReference type="EMBL" id="GCD43534.1"/>
    </source>
</evidence>
<reference evidence="1 2" key="1">
    <citation type="submission" date="2018-11" db="EMBL/GenBank/DDBJ databases">
        <title>Whole genome sequence of Streptomyces paromomycinus NBRC 15454(T).</title>
        <authorList>
            <person name="Komaki H."/>
            <person name="Tamura T."/>
        </authorList>
    </citation>
    <scope>NUCLEOTIDE SEQUENCE [LARGE SCALE GENOMIC DNA]</scope>
    <source>
        <strain evidence="1 2">NBRC 15454</strain>
    </source>
</reference>
<accession>A0A401W2K6</accession>
<dbReference type="AlphaFoldDB" id="A0A401W2K6"/>
<name>A0A401W2K6_STREY</name>
<proteinExistence type="predicted"/>
<dbReference type="InterPro" id="IPR000415">
    <property type="entry name" value="Nitroreductase-like"/>
</dbReference>
<keyword evidence="2" id="KW-1185">Reference proteome</keyword>
<protein>
    <recommendedName>
        <fullName evidence="3">Nitroreductase domain-containing protein</fullName>
    </recommendedName>
</protein>
<dbReference type="SUPFAM" id="SSF55469">
    <property type="entry name" value="FMN-dependent nitroreductase-like"/>
    <property type="match status" value="1"/>
</dbReference>
<sequence length="129" mass="13691">MCLLNAGHLGQTFALTATALGLGPAQTGAFRDALLAERCSLDNTGHTPLHVLAAGHPHPEPHDAPQPASLAASGDTCLTTCETASSSYANFRLIPMNTRFASAPKCGPASHVWFREPMELLETRYVRPP</sequence>
<dbReference type="EMBL" id="BHZD01000001">
    <property type="protein sequence ID" value="GCD43534.1"/>
    <property type="molecule type" value="Genomic_DNA"/>
</dbReference>
<evidence type="ECO:0000313" key="2">
    <source>
        <dbReference type="Proteomes" id="UP000286746"/>
    </source>
</evidence>